<reference evidence="1" key="2">
    <citation type="submission" date="2025-09" db="UniProtKB">
        <authorList>
            <consortium name="Ensembl"/>
        </authorList>
    </citation>
    <scope>IDENTIFICATION</scope>
</reference>
<keyword evidence="2" id="KW-1185">Reference proteome</keyword>
<evidence type="ECO:0000313" key="2">
    <source>
        <dbReference type="Proteomes" id="UP000694388"/>
    </source>
</evidence>
<sequence>MVHLLHALMHQTKLVERLSETWLIRRAAQLTVYAVNKARLSVKGLETRLRDIPDKHRDHPPAMKPKGKEQLEALKRRMTVNRLGKLVPQVRENR</sequence>
<dbReference type="PANTHER" id="PTHR41161">
    <property type="entry name" value="PROTEIN NCBP2AS2"/>
    <property type="match status" value="1"/>
</dbReference>
<evidence type="ECO:0000313" key="1">
    <source>
        <dbReference type="Ensembl" id="ENSEBUP00000007135.1"/>
    </source>
</evidence>
<dbReference type="AlphaFoldDB" id="A0A8C4NM88"/>
<dbReference type="InterPro" id="IPR042407">
    <property type="entry name" value="NCBP2-AS2"/>
</dbReference>
<dbReference type="PANTHER" id="PTHR41161:SF1">
    <property type="entry name" value="PROTEIN NCBP2AS2"/>
    <property type="match status" value="1"/>
</dbReference>
<organism evidence="1 2">
    <name type="scientific">Eptatretus burgeri</name>
    <name type="common">Inshore hagfish</name>
    <dbReference type="NCBI Taxonomy" id="7764"/>
    <lineage>
        <taxon>Eukaryota</taxon>
        <taxon>Metazoa</taxon>
        <taxon>Chordata</taxon>
        <taxon>Craniata</taxon>
        <taxon>Vertebrata</taxon>
        <taxon>Cyclostomata</taxon>
        <taxon>Myxini</taxon>
        <taxon>Myxiniformes</taxon>
        <taxon>Myxinidae</taxon>
        <taxon>Eptatretinae</taxon>
        <taxon>Eptatretus</taxon>
    </lineage>
</organism>
<protein>
    <submittedName>
        <fullName evidence="1">Uncharacterized protein</fullName>
    </submittedName>
</protein>
<name>A0A8C4NM88_EPTBU</name>
<accession>A0A8C4NM88</accession>
<proteinExistence type="predicted"/>
<dbReference type="Ensembl" id="ENSEBUT00000007607.1">
    <property type="protein sequence ID" value="ENSEBUP00000007135.1"/>
    <property type="gene ID" value="ENSEBUG00000004674.1"/>
</dbReference>
<dbReference type="Proteomes" id="UP000694388">
    <property type="component" value="Unplaced"/>
</dbReference>
<reference evidence="1" key="1">
    <citation type="submission" date="2025-08" db="UniProtKB">
        <authorList>
            <consortium name="Ensembl"/>
        </authorList>
    </citation>
    <scope>IDENTIFICATION</scope>
</reference>